<sequence>MSQTIDDYTDTIDLTFDANLRTPAEARMFCDDMKREGYTRTPYLKELRLSADACWNIDVGLLSDLLFSTCNLRLLRLAHSEALFQKDLSLSKNIASLHTLTTLELYDGGLHTIEMFTTMRSKLLRVVHITDRNDPTHRVYNYAPFFSCGAIRGLKTLVLDSLKCDDKTFGSEGRKLKFKSVESLTLSRSKVPMNVFVKAFPCIKSLILAEVTPSIEYRWPYLCSLAVDLLSCWPIAFNVDHLMITRLDTAESRGLIEPILQAVKHMMPHVLTLSPQSDIEDEFWNGLKVSVPSVVALQIRFDDVLAVNARTLGNRLVWAAQAPHPSVHARATGSRVFTRIHEHALSLEYLVFEVFEGRYMNTGVNSAIFTHRLQVTRDISGGKQITELTSANDSVLLQEVLRDVDCDAPEW</sequence>
<gene>
    <name evidence="1" type="ORF">POSPLADRAFT_1049817</name>
</gene>
<dbReference type="GeneID" id="36324797"/>
<name>A0A1X6MMV8_9APHY</name>
<dbReference type="OrthoDB" id="10274176at2759"/>
<keyword evidence="2" id="KW-1185">Reference proteome</keyword>
<dbReference type="InterPro" id="IPR032675">
    <property type="entry name" value="LRR_dom_sf"/>
</dbReference>
<dbReference type="AlphaFoldDB" id="A0A1X6MMV8"/>
<evidence type="ECO:0000313" key="2">
    <source>
        <dbReference type="Proteomes" id="UP000194127"/>
    </source>
</evidence>
<evidence type="ECO:0000313" key="1">
    <source>
        <dbReference type="EMBL" id="OSX57576.1"/>
    </source>
</evidence>
<dbReference type="EMBL" id="KZ110607">
    <property type="protein sequence ID" value="OSX57576.1"/>
    <property type="molecule type" value="Genomic_DNA"/>
</dbReference>
<dbReference type="SUPFAM" id="SSF52047">
    <property type="entry name" value="RNI-like"/>
    <property type="match status" value="1"/>
</dbReference>
<reference evidence="1 2" key="1">
    <citation type="submission" date="2017-04" db="EMBL/GenBank/DDBJ databases">
        <title>Genome Sequence of the Model Brown-Rot Fungus Postia placenta SB12.</title>
        <authorList>
            <consortium name="DOE Joint Genome Institute"/>
            <person name="Gaskell J."/>
            <person name="Kersten P."/>
            <person name="Larrondo L.F."/>
            <person name="Canessa P."/>
            <person name="Martinez D."/>
            <person name="Hibbett D."/>
            <person name="Schmoll M."/>
            <person name="Kubicek C.P."/>
            <person name="Martinez A.T."/>
            <person name="Yadav J."/>
            <person name="Master E."/>
            <person name="Magnuson J.K."/>
            <person name="James T."/>
            <person name="Yaver D."/>
            <person name="Berka R."/>
            <person name="Labutti K."/>
            <person name="Lipzen A."/>
            <person name="Aerts A."/>
            <person name="Barry K."/>
            <person name="Henrissat B."/>
            <person name="Blanchette R."/>
            <person name="Grigoriev I."/>
            <person name="Cullen D."/>
        </authorList>
    </citation>
    <scope>NUCLEOTIDE SEQUENCE [LARGE SCALE GENOMIC DNA]</scope>
    <source>
        <strain evidence="1 2">MAD-698-R-SB12</strain>
    </source>
</reference>
<dbReference type="RefSeq" id="XP_024334370.1">
    <property type="nucleotide sequence ID" value="XM_024479847.1"/>
</dbReference>
<proteinExistence type="predicted"/>
<evidence type="ECO:0008006" key="3">
    <source>
        <dbReference type="Google" id="ProtNLM"/>
    </source>
</evidence>
<protein>
    <recommendedName>
        <fullName evidence="3">F-box domain-containing protein</fullName>
    </recommendedName>
</protein>
<organism evidence="1 2">
    <name type="scientific">Postia placenta MAD-698-R-SB12</name>
    <dbReference type="NCBI Taxonomy" id="670580"/>
    <lineage>
        <taxon>Eukaryota</taxon>
        <taxon>Fungi</taxon>
        <taxon>Dikarya</taxon>
        <taxon>Basidiomycota</taxon>
        <taxon>Agaricomycotina</taxon>
        <taxon>Agaricomycetes</taxon>
        <taxon>Polyporales</taxon>
        <taxon>Adustoporiaceae</taxon>
        <taxon>Rhodonia</taxon>
    </lineage>
</organism>
<dbReference type="Gene3D" id="3.80.10.10">
    <property type="entry name" value="Ribonuclease Inhibitor"/>
    <property type="match status" value="1"/>
</dbReference>
<accession>A0A1X6MMV8</accession>
<dbReference type="Proteomes" id="UP000194127">
    <property type="component" value="Unassembled WGS sequence"/>
</dbReference>